<dbReference type="EMBL" id="SZOM01000140">
    <property type="protein sequence ID" value="TKH14477.1"/>
    <property type="molecule type" value="Genomic_DNA"/>
</dbReference>
<reference evidence="5 6" key="4">
    <citation type="journal article" date="2019" name="Environ. Microbiol.">
        <title>An active ?-lactamase is a part of an orchestrated cell wall stress resistance network of Bacillus subtilis and related rhizosphere species.</title>
        <authorList>
            <person name="Bucher T."/>
            <person name="Keren-Paz A."/>
            <person name="Hausser J."/>
            <person name="Olender T."/>
            <person name="Cytryn E."/>
            <person name="Kolodkin-Gal I."/>
        </authorList>
    </citation>
    <scope>NUCLEOTIDE SEQUENCE [LARGE SCALE GENOMIC DNA]</scope>
    <source>
        <strain evidence="3 5">I5</strain>
        <strain evidence="2 6">I71</strain>
    </source>
</reference>
<evidence type="ECO:0000313" key="3">
    <source>
        <dbReference type="EMBL" id="TKI93255.1"/>
    </source>
</evidence>
<dbReference type="Pfam" id="PF11579">
    <property type="entry name" value="DUF3238"/>
    <property type="match status" value="1"/>
</dbReference>
<evidence type="ECO:0000313" key="1">
    <source>
        <dbReference type="EMBL" id="KKZ91115.1"/>
    </source>
</evidence>
<dbReference type="Proteomes" id="UP000306037">
    <property type="component" value="Unassembled WGS sequence"/>
</dbReference>
<dbReference type="AlphaFoldDB" id="A0A0G8BUD8"/>
<dbReference type="InterPro" id="IPR021631">
    <property type="entry name" value="DUF3238"/>
</dbReference>
<protein>
    <submittedName>
        <fullName evidence="2">DUF3238 domain-containing protein</fullName>
    </submittedName>
</protein>
<dbReference type="EMBL" id="SZON01000951">
    <property type="protein sequence ID" value="TKI93255.1"/>
    <property type="molecule type" value="Genomic_DNA"/>
</dbReference>
<reference evidence="4" key="2">
    <citation type="submission" date="2015-04" db="EMBL/GenBank/DDBJ databases">
        <title>Draft Genome Sequences of Eight Spore-Forming Food Isolates of Bacillus cereus Genome sequencing.</title>
        <authorList>
            <person name="Krawcyk A.O."/>
            <person name="de Jong A."/>
            <person name="Eijlander R.T."/>
            <person name="Berendsen E.M."/>
            <person name="Holsappel S."/>
            <person name="Wells-Bennik M."/>
            <person name="Kuipers O.P."/>
        </authorList>
    </citation>
    <scope>NUCLEOTIDE SEQUENCE [LARGE SCALE GENOMIC DNA]</scope>
    <source>
        <strain evidence="4">B4147</strain>
    </source>
</reference>
<dbReference type="PATRIC" id="fig|1396.433.peg.891"/>
<sequence>MVNIVKVRGSVFAPYASLEPIKDPATGRSFEYAGDAREFTPYAVNAKRSRLEQEVNIDFYKREIFTCADACIVTVKITNPDGSTEYQKGETSTENIVCTNIVWGEDEVSFEMRASASNPLNAAAPAADYLLAIRVNKNGTVHVEGVHDGFPCYEFYKQVDFGSFELIYTHDFRETNDTPAALAGEMEYNFKMTV</sequence>
<comment type="caution">
    <text evidence="1">The sequence shown here is derived from an EMBL/GenBank/DDBJ whole genome shotgun (WGS) entry which is preliminary data.</text>
</comment>
<evidence type="ECO:0000313" key="2">
    <source>
        <dbReference type="EMBL" id="TKH14477.1"/>
    </source>
</evidence>
<evidence type="ECO:0000313" key="5">
    <source>
        <dbReference type="Proteomes" id="UP000305222"/>
    </source>
</evidence>
<reference evidence="1 4" key="1">
    <citation type="journal article" date="2015" name="Genome Announc.">
        <title>Next-Generation Whole-Genome Sequencing of Eight Strains of Bacillus cereus, Isolated from Food.</title>
        <authorList>
            <person name="Krawczyk A.O."/>
            <person name="de Jong A."/>
            <person name="Eijlander R.T."/>
            <person name="Berendsen E.M."/>
            <person name="Holsappel S."/>
            <person name="Wells-Bennik M.H."/>
            <person name="Kuipers O.P."/>
        </authorList>
    </citation>
    <scope>NUCLEOTIDE SEQUENCE [LARGE SCALE GENOMIC DNA]</scope>
    <source>
        <strain evidence="1 4">B4147</strain>
    </source>
</reference>
<dbReference type="RefSeq" id="WP_046960274.1">
    <property type="nucleotide sequence ID" value="NZ_CP036101.1"/>
</dbReference>
<proteinExistence type="predicted"/>
<evidence type="ECO:0000313" key="4">
    <source>
        <dbReference type="Proteomes" id="UP000035350"/>
    </source>
</evidence>
<organism evidence="1 4">
    <name type="scientific">Bacillus wiedmannii</name>
    <dbReference type="NCBI Taxonomy" id="1890302"/>
    <lineage>
        <taxon>Bacteria</taxon>
        <taxon>Bacillati</taxon>
        <taxon>Bacillota</taxon>
        <taxon>Bacilli</taxon>
        <taxon>Bacillales</taxon>
        <taxon>Bacillaceae</taxon>
        <taxon>Bacillus</taxon>
        <taxon>Bacillus cereus group</taxon>
    </lineage>
</organism>
<dbReference type="EMBL" id="LCYN01000038">
    <property type="protein sequence ID" value="KKZ91115.1"/>
    <property type="molecule type" value="Genomic_DNA"/>
</dbReference>
<dbReference type="Proteomes" id="UP000305222">
    <property type="component" value="Unassembled WGS sequence"/>
</dbReference>
<reference evidence="1" key="3">
    <citation type="submission" date="2015-04" db="EMBL/GenBank/DDBJ databases">
        <authorList>
            <person name="Syromyatnikov M.Y."/>
            <person name="Popov V.N."/>
        </authorList>
    </citation>
    <scope>NUCLEOTIDE SEQUENCE</scope>
    <source>
        <strain evidence="1">B4147</strain>
    </source>
</reference>
<dbReference type="Proteomes" id="UP000035350">
    <property type="component" value="Unassembled WGS sequence"/>
</dbReference>
<name>A0A0G8BUD8_9BACI</name>
<evidence type="ECO:0000313" key="6">
    <source>
        <dbReference type="Proteomes" id="UP000306037"/>
    </source>
</evidence>
<gene>
    <name evidence="1" type="ORF">B4147_0939</name>
    <name evidence="2" type="ORF">FC694_17340</name>
    <name evidence="3" type="ORF">FC699_18275</name>
</gene>
<accession>A0A0G8BUD8</accession>